<evidence type="ECO:0000313" key="8">
    <source>
        <dbReference type="Proteomes" id="UP001515480"/>
    </source>
</evidence>
<dbReference type="InterPro" id="IPR002569">
    <property type="entry name" value="Met_Sox_Rdtase_MsrA_dom"/>
</dbReference>
<sequence length="273" mass="29123">MVVALLAIAAALPTPSSLRSPQRSVIGGRHVARRGCFELGLALGLGLASLPALAADDEIEVYFGCGCFWHVQHEFVSAEQSILRRKDAQLTSLAGYAGGNAGAKDGKVCYHNAGFISDYGSLGHAEVVRLRIPTSKYGAFAEEYFKLFDKDGNRPDQDGDRGLEYRNLVGIPGGANSPLAKELVQASIRQGDKMNFAKGKGDDPDVRATVFVMDTETHPFFVGEAYHQFHDGFAWGEDYPQSYNNLAKVVAKAGNLPASGCPNGMLGVGIAGL</sequence>
<dbReference type="GO" id="GO:0008113">
    <property type="term" value="F:peptide-methionine (S)-S-oxide reductase activity"/>
    <property type="evidence" value="ECO:0007669"/>
    <property type="project" value="UniProtKB-EC"/>
</dbReference>
<keyword evidence="5" id="KW-0732">Signal</keyword>
<proteinExistence type="inferred from homology"/>
<dbReference type="SUPFAM" id="SSF55068">
    <property type="entry name" value="Peptide methionine sulfoxide reductase"/>
    <property type="match status" value="1"/>
</dbReference>
<feature type="signal peptide" evidence="5">
    <location>
        <begin position="1"/>
        <end position="18"/>
    </location>
</feature>
<evidence type="ECO:0000313" key="7">
    <source>
        <dbReference type="EMBL" id="KAL1528422.1"/>
    </source>
</evidence>
<evidence type="ECO:0000256" key="5">
    <source>
        <dbReference type="SAM" id="SignalP"/>
    </source>
</evidence>
<keyword evidence="8" id="KW-1185">Reference proteome</keyword>
<keyword evidence="3" id="KW-0560">Oxidoreductase</keyword>
<evidence type="ECO:0000256" key="1">
    <source>
        <dbReference type="ARBA" id="ARBA00005591"/>
    </source>
</evidence>
<evidence type="ECO:0000256" key="4">
    <source>
        <dbReference type="ARBA" id="ARBA00030643"/>
    </source>
</evidence>
<dbReference type="EC" id="1.8.4.11" evidence="2"/>
<evidence type="ECO:0000256" key="2">
    <source>
        <dbReference type="ARBA" id="ARBA00012502"/>
    </source>
</evidence>
<gene>
    <name evidence="7" type="ORF">AB1Y20_009770</name>
</gene>
<dbReference type="EMBL" id="JBGBPQ010000002">
    <property type="protein sequence ID" value="KAL1528422.1"/>
    <property type="molecule type" value="Genomic_DNA"/>
</dbReference>
<dbReference type="Gene3D" id="3.30.1060.10">
    <property type="entry name" value="Peptide methionine sulphoxide reductase MsrA"/>
    <property type="match status" value="1"/>
</dbReference>
<comment type="caution">
    <text evidence="7">The sequence shown here is derived from an EMBL/GenBank/DDBJ whole genome shotgun (WGS) entry which is preliminary data.</text>
</comment>
<accession>A0AB34K5G6</accession>
<comment type="similarity">
    <text evidence="1">Belongs to the MsrA Met sulfoxide reductase family.</text>
</comment>
<protein>
    <recommendedName>
        <fullName evidence="2">peptide-methionine (S)-S-oxide reductase</fullName>
        <ecNumber evidence="2">1.8.4.11</ecNumber>
    </recommendedName>
    <alternativeName>
        <fullName evidence="4">Peptide-methionine (S)-S-oxide reductase</fullName>
    </alternativeName>
</protein>
<evidence type="ECO:0000259" key="6">
    <source>
        <dbReference type="Pfam" id="PF01625"/>
    </source>
</evidence>
<evidence type="ECO:0000256" key="3">
    <source>
        <dbReference type="ARBA" id="ARBA00023002"/>
    </source>
</evidence>
<dbReference type="AlphaFoldDB" id="A0AB34K5G6"/>
<dbReference type="Proteomes" id="UP001515480">
    <property type="component" value="Unassembled WGS sequence"/>
</dbReference>
<feature type="chain" id="PRO_5044298783" description="peptide-methionine (S)-S-oxide reductase" evidence="5">
    <location>
        <begin position="19"/>
        <end position="273"/>
    </location>
</feature>
<dbReference type="InterPro" id="IPR036509">
    <property type="entry name" value="Met_Sox_Rdtase_MsrA_sf"/>
</dbReference>
<name>A0AB34K5G6_PRYPA</name>
<reference evidence="7 8" key="1">
    <citation type="journal article" date="2024" name="Science">
        <title>Giant polyketide synthase enzymes in the biosynthesis of giant marine polyether toxins.</title>
        <authorList>
            <person name="Fallon T.R."/>
            <person name="Shende V.V."/>
            <person name="Wierzbicki I.H."/>
            <person name="Pendleton A.L."/>
            <person name="Watervoot N.F."/>
            <person name="Auber R.P."/>
            <person name="Gonzalez D.J."/>
            <person name="Wisecaver J.H."/>
            <person name="Moore B.S."/>
        </authorList>
    </citation>
    <scope>NUCLEOTIDE SEQUENCE [LARGE SCALE GENOMIC DNA]</scope>
    <source>
        <strain evidence="7 8">12B1</strain>
    </source>
</reference>
<feature type="domain" description="Peptide methionine sulphoxide reductase MsrA" evidence="6">
    <location>
        <begin position="61"/>
        <end position="228"/>
    </location>
</feature>
<organism evidence="7 8">
    <name type="scientific">Prymnesium parvum</name>
    <name type="common">Toxic golden alga</name>
    <dbReference type="NCBI Taxonomy" id="97485"/>
    <lineage>
        <taxon>Eukaryota</taxon>
        <taxon>Haptista</taxon>
        <taxon>Haptophyta</taxon>
        <taxon>Prymnesiophyceae</taxon>
        <taxon>Prymnesiales</taxon>
        <taxon>Prymnesiaceae</taxon>
        <taxon>Prymnesium</taxon>
    </lineage>
</organism>
<dbReference type="Pfam" id="PF01625">
    <property type="entry name" value="PMSR"/>
    <property type="match status" value="1"/>
</dbReference>